<organism evidence="2 3">
    <name type="scientific">Thermobifida alba</name>
    <name type="common">Thermomonospora alba</name>
    <dbReference type="NCBI Taxonomy" id="53522"/>
    <lineage>
        <taxon>Bacteria</taxon>
        <taxon>Bacillati</taxon>
        <taxon>Actinomycetota</taxon>
        <taxon>Actinomycetes</taxon>
        <taxon>Streptosporangiales</taxon>
        <taxon>Nocardiopsidaceae</taxon>
        <taxon>Thermobifida</taxon>
    </lineage>
</organism>
<dbReference type="Gene3D" id="3.80.10.10">
    <property type="entry name" value="Ribonuclease Inhibitor"/>
    <property type="match status" value="1"/>
</dbReference>
<proteinExistence type="predicted"/>
<dbReference type="InterPro" id="IPR047722">
    <property type="entry name" value="STM4015-like"/>
</dbReference>
<evidence type="ECO:0008006" key="4">
    <source>
        <dbReference type="Google" id="ProtNLM"/>
    </source>
</evidence>
<sequence>MAIHEHLTEFAGLPVVDYTPGCFDDRDARIRAAFADPGTAAWRLRAWYAEQKTFAAYVSDFTDQVDAARVTALIMGEWLGRGGPADSGADGVRDLLIAQADRFPALRALFLGEFTAEEFEISWIQQCDVTPLLAAFPRLEEFVVRGGDGLEFPAIRHEALRRLTVQTGGLPRRPVAGITASDLPALEHLELWFGVEGYGRSTEVDDLDRLLSGGAFPRLRSLGLRNAEHTDDLVRALAEAPLLDRLEVLDLSLGTLSDAGAEVIAQTPAFRRLRRLDLHHHYLSEEGQARLRAALPGVDLDLDDRREPDEFDPADDDPEYFRHGYPAVTE</sequence>
<protein>
    <recommendedName>
        <fullName evidence="4">Cytoplasmic protein</fullName>
    </recommendedName>
</protein>
<dbReference type="RefSeq" id="WP_248591798.1">
    <property type="nucleotide sequence ID" value="NZ_BAABEB010000001.1"/>
</dbReference>
<feature type="region of interest" description="Disordered" evidence="1">
    <location>
        <begin position="301"/>
        <end position="330"/>
    </location>
</feature>
<accession>A0ABY4L0K9</accession>
<keyword evidence="3" id="KW-1185">Reference proteome</keyword>
<evidence type="ECO:0000313" key="2">
    <source>
        <dbReference type="EMBL" id="UPT19577.1"/>
    </source>
</evidence>
<reference evidence="2 3" key="1">
    <citation type="submission" date="2020-04" db="EMBL/GenBank/DDBJ databases">
        <title>Thermobifida alba genome sequencing and assembly.</title>
        <authorList>
            <person name="Luzics S."/>
            <person name="Horvath B."/>
            <person name="Nagy I."/>
            <person name="Toth A."/>
            <person name="Nagy I."/>
            <person name="Kukolya J."/>
        </authorList>
    </citation>
    <scope>NUCLEOTIDE SEQUENCE [LARGE SCALE GENOMIC DNA]</scope>
    <source>
        <strain evidence="2 3">DSM 43795</strain>
    </source>
</reference>
<dbReference type="InterPro" id="IPR032675">
    <property type="entry name" value="LRR_dom_sf"/>
</dbReference>
<dbReference type="EMBL" id="CP051627">
    <property type="protein sequence ID" value="UPT19577.1"/>
    <property type="molecule type" value="Genomic_DNA"/>
</dbReference>
<dbReference type="SUPFAM" id="SSF52047">
    <property type="entry name" value="RNI-like"/>
    <property type="match status" value="1"/>
</dbReference>
<evidence type="ECO:0000256" key="1">
    <source>
        <dbReference type="SAM" id="MobiDB-lite"/>
    </source>
</evidence>
<gene>
    <name evidence="2" type="ORF">FOF52_00190</name>
</gene>
<dbReference type="Proteomes" id="UP000832041">
    <property type="component" value="Chromosome"/>
</dbReference>
<feature type="compositionally biased region" description="Acidic residues" evidence="1">
    <location>
        <begin position="309"/>
        <end position="318"/>
    </location>
</feature>
<evidence type="ECO:0000313" key="3">
    <source>
        <dbReference type="Proteomes" id="UP000832041"/>
    </source>
</evidence>
<dbReference type="NCBIfam" id="NF038076">
    <property type="entry name" value="fam_STM4015"/>
    <property type="match status" value="1"/>
</dbReference>
<name>A0ABY4L0K9_THEAE</name>